<keyword evidence="2" id="KW-1185">Reference proteome</keyword>
<dbReference type="AlphaFoldDB" id="A0AAD7ZF21"/>
<evidence type="ECO:0000313" key="1">
    <source>
        <dbReference type="EMBL" id="KAJ9579135.1"/>
    </source>
</evidence>
<proteinExistence type="predicted"/>
<name>A0AAD7ZF21_DIPPU</name>
<dbReference type="Proteomes" id="UP001233999">
    <property type="component" value="Unassembled WGS sequence"/>
</dbReference>
<dbReference type="EMBL" id="JASPKZ010008658">
    <property type="protein sequence ID" value="KAJ9579135.1"/>
    <property type="molecule type" value="Genomic_DNA"/>
</dbReference>
<accession>A0AAD7ZF21</accession>
<sequence length="59" mass="6515">SSGGVINEHCVWLVQVLTLEVGQCLKRMLCNVSRSSVFVIGSLPDRCLRIWCQLLGILA</sequence>
<reference evidence="1" key="1">
    <citation type="journal article" date="2023" name="IScience">
        <title>Live-bearing cockroach genome reveals convergent evolutionary mechanisms linked to viviparity in insects and beyond.</title>
        <authorList>
            <person name="Fouks B."/>
            <person name="Harrison M.C."/>
            <person name="Mikhailova A.A."/>
            <person name="Marchal E."/>
            <person name="English S."/>
            <person name="Carruthers M."/>
            <person name="Jennings E.C."/>
            <person name="Chiamaka E.L."/>
            <person name="Frigard R.A."/>
            <person name="Pippel M."/>
            <person name="Attardo G.M."/>
            <person name="Benoit J.B."/>
            <person name="Bornberg-Bauer E."/>
            <person name="Tobe S.S."/>
        </authorList>
    </citation>
    <scope>NUCLEOTIDE SEQUENCE</scope>
    <source>
        <strain evidence="1">Stay&amp;Tobe</strain>
    </source>
</reference>
<feature type="non-terminal residue" evidence="1">
    <location>
        <position position="59"/>
    </location>
</feature>
<protein>
    <submittedName>
        <fullName evidence="1">Uncharacterized protein</fullName>
    </submittedName>
</protein>
<evidence type="ECO:0000313" key="2">
    <source>
        <dbReference type="Proteomes" id="UP001233999"/>
    </source>
</evidence>
<gene>
    <name evidence="1" type="ORF">L9F63_024760</name>
</gene>
<feature type="non-terminal residue" evidence="1">
    <location>
        <position position="1"/>
    </location>
</feature>
<organism evidence="1 2">
    <name type="scientific">Diploptera punctata</name>
    <name type="common">Pacific beetle cockroach</name>
    <dbReference type="NCBI Taxonomy" id="6984"/>
    <lineage>
        <taxon>Eukaryota</taxon>
        <taxon>Metazoa</taxon>
        <taxon>Ecdysozoa</taxon>
        <taxon>Arthropoda</taxon>
        <taxon>Hexapoda</taxon>
        <taxon>Insecta</taxon>
        <taxon>Pterygota</taxon>
        <taxon>Neoptera</taxon>
        <taxon>Polyneoptera</taxon>
        <taxon>Dictyoptera</taxon>
        <taxon>Blattodea</taxon>
        <taxon>Blaberoidea</taxon>
        <taxon>Blaberidae</taxon>
        <taxon>Diplopterinae</taxon>
        <taxon>Diploptera</taxon>
    </lineage>
</organism>
<comment type="caution">
    <text evidence="1">The sequence shown here is derived from an EMBL/GenBank/DDBJ whole genome shotgun (WGS) entry which is preliminary data.</text>
</comment>
<reference evidence="1" key="2">
    <citation type="submission" date="2023-05" db="EMBL/GenBank/DDBJ databases">
        <authorList>
            <person name="Fouks B."/>
        </authorList>
    </citation>
    <scope>NUCLEOTIDE SEQUENCE</scope>
    <source>
        <strain evidence="1">Stay&amp;Tobe</strain>
        <tissue evidence="1">Testes</tissue>
    </source>
</reference>